<organism evidence="2 3">
    <name type="scientific">Parthenolecanium corni</name>
    <dbReference type="NCBI Taxonomy" id="536013"/>
    <lineage>
        <taxon>Eukaryota</taxon>
        <taxon>Metazoa</taxon>
        <taxon>Ecdysozoa</taxon>
        <taxon>Arthropoda</taxon>
        <taxon>Hexapoda</taxon>
        <taxon>Insecta</taxon>
        <taxon>Pterygota</taxon>
        <taxon>Neoptera</taxon>
        <taxon>Paraneoptera</taxon>
        <taxon>Hemiptera</taxon>
        <taxon>Sternorrhyncha</taxon>
        <taxon>Coccoidea</taxon>
        <taxon>Coccidae</taxon>
        <taxon>Parthenolecanium</taxon>
    </lineage>
</organism>
<evidence type="ECO:0000313" key="3">
    <source>
        <dbReference type="Proteomes" id="UP001367676"/>
    </source>
</evidence>
<dbReference type="EMBL" id="JBBCAQ010000003">
    <property type="protein sequence ID" value="KAK7604858.1"/>
    <property type="molecule type" value="Genomic_DNA"/>
</dbReference>
<feature type="compositionally biased region" description="Basic residues" evidence="1">
    <location>
        <begin position="61"/>
        <end position="88"/>
    </location>
</feature>
<keyword evidence="3" id="KW-1185">Reference proteome</keyword>
<evidence type="ECO:0000313" key="2">
    <source>
        <dbReference type="EMBL" id="KAK7604858.1"/>
    </source>
</evidence>
<protein>
    <submittedName>
        <fullName evidence="2">Uncharacterized protein</fullName>
    </submittedName>
</protein>
<name>A0AAN9TV96_9HEMI</name>
<dbReference type="AlphaFoldDB" id="A0AAN9TV96"/>
<feature type="region of interest" description="Disordered" evidence="1">
    <location>
        <begin position="1"/>
        <end position="20"/>
    </location>
</feature>
<sequence>MGQNIEYHNDQDKKQQENRNHVHYETCGKAQKYTKEDHSKETEDKCHTKYLTGGRSAHSGHDHHSHHSTSSRHSHSSHHSKSAARHSSRGACPSGAGASKLGTSAPMSSLEQRMSHCYEIKRAGQRNECNRKTIWQHGKYIRDECGSGIVPKRFDLKLSRRIWCKTPLSMYQATIGELARQLLCREISVPRDVKGEPPSNIAEYIMPPCRGYYRKYDCLRPCEEEYAVVRQGKKEYRDRVRRYWEPCLSKDQKHKLDVNDYAPHNVFLGLNLRRRNNITDDVPCW</sequence>
<reference evidence="2 3" key="1">
    <citation type="submission" date="2024-03" db="EMBL/GenBank/DDBJ databases">
        <title>Adaptation during the transition from Ophiocordyceps entomopathogen to insect associate is accompanied by gene loss and intensified selection.</title>
        <authorList>
            <person name="Ward C.M."/>
            <person name="Onetto C.A."/>
            <person name="Borneman A.R."/>
        </authorList>
    </citation>
    <scope>NUCLEOTIDE SEQUENCE [LARGE SCALE GENOMIC DNA]</scope>
    <source>
        <strain evidence="2">AWRI1</strain>
        <tissue evidence="2">Single Adult Female</tissue>
    </source>
</reference>
<feature type="compositionally biased region" description="Basic and acidic residues" evidence="1">
    <location>
        <begin position="7"/>
        <end position="20"/>
    </location>
</feature>
<gene>
    <name evidence="2" type="ORF">V9T40_006044</name>
</gene>
<dbReference type="Proteomes" id="UP001367676">
    <property type="component" value="Unassembled WGS sequence"/>
</dbReference>
<accession>A0AAN9TV96</accession>
<feature type="region of interest" description="Disordered" evidence="1">
    <location>
        <begin position="50"/>
        <end position="106"/>
    </location>
</feature>
<evidence type="ECO:0000256" key="1">
    <source>
        <dbReference type="SAM" id="MobiDB-lite"/>
    </source>
</evidence>
<comment type="caution">
    <text evidence="2">The sequence shown here is derived from an EMBL/GenBank/DDBJ whole genome shotgun (WGS) entry which is preliminary data.</text>
</comment>
<proteinExistence type="predicted"/>